<organism evidence="1 2">
    <name type="scientific">Characodon lateralis</name>
    <dbReference type="NCBI Taxonomy" id="208331"/>
    <lineage>
        <taxon>Eukaryota</taxon>
        <taxon>Metazoa</taxon>
        <taxon>Chordata</taxon>
        <taxon>Craniata</taxon>
        <taxon>Vertebrata</taxon>
        <taxon>Euteleostomi</taxon>
        <taxon>Actinopterygii</taxon>
        <taxon>Neopterygii</taxon>
        <taxon>Teleostei</taxon>
        <taxon>Neoteleostei</taxon>
        <taxon>Acanthomorphata</taxon>
        <taxon>Ovalentaria</taxon>
        <taxon>Atherinomorphae</taxon>
        <taxon>Cyprinodontiformes</taxon>
        <taxon>Goodeidae</taxon>
        <taxon>Characodon</taxon>
    </lineage>
</organism>
<accession>A0ABU7DCK9</accession>
<dbReference type="EMBL" id="JAHUTJ010019657">
    <property type="protein sequence ID" value="MED6272086.1"/>
    <property type="molecule type" value="Genomic_DNA"/>
</dbReference>
<gene>
    <name evidence="1" type="ORF">CHARACLAT_026711</name>
</gene>
<protein>
    <submittedName>
        <fullName evidence="1">Uncharacterized protein</fullName>
    </submittedName>
</protein>
<dbReference type="Proteomes" id="UP001352852">
    <property type="component" value="Unassembled WGS sequence"/>
</dbReference>
<keyword evidence="2" id="KW-1185">Reference proteome</keyword>
<evidence type="ECO:0000313" key="1">
    <source>
        <dbReference type="EMBL" id="MED6272086.1"/>
    </source>
</evidence>
<comment type="caution">
    <text evidence="1">The sequence shown here is derived from an EMBL/GenBank/DDBJ whole genome shotgun (WGS) entry which is preliminary data.</text>
</comment>
<proteinExistence type="predicted"/>
<reference evidence="1 2" key="1">
    <citation type="submission" date="2021-06" db="EMBL/GenBank/DDBJ databases">
        <authorList>
            <person name="Palmer J.M."/>
        </authorList>
    </citation>
    <scope>NUCLEOTIDE SEQUENCE [LARGE SCALE GENOMIC DNA]</scope>
    <source>
        <strain evidence="1 2">CL_MEX2019</strain>
        <tissue evidence="1">Muscle</tissue>
    </source>
</reference>
<sequence>MLLMLGASRCGLLRLSKRKQTNKLRWTRGDVGWSRPGRAQLVSPVFGGLFQGRRRMCVWPAEDGDAKTPGAGQ</sequence>
<evidence type="ECO:0000313" key="2">
    <source>
        <dbReference type="Proteomes" id="UP001352852"/>
    </source>
</evidence>
<name>A0ABU7DCK9_9TELE</name>